<keyword evidence="2" id="KW-1185">Reference proteome</keyword>
<protein>
    <submittedName>
        <fullName evidence="1">Uncharacterized protein</fullName>
    </submittedName>
</protein>
<evidence type="ECO:0000313" key="1">
    <source>
        <dbReference type="EMBL" id="CAG4995152.1"/>
    </source>
</evidence>
<accession>A0A916JCB8</accession>
<organism evidence="1 2">
    <name type="scientific">Dyadobacter helix</name>
    <dbReference type="NCBI Taxonomy" id="2822344"/>
    <lineage>
        <taxon>Bacteria</taxon>
        <taxon>Pseudomonadati</taxon>
        <taxon>Bacteroidota</taxon>
        <taxon>Cytophagia</taxon>
        <taxon>Cytophagales</taxon>
        <taxon>Spirosomataceae</taxon>
        <taxon>Dyadobacter</taxon>
    </lineage>
</organism>
<evidence type="ECO:0000313" key="2">
    <source>
        <dbReference type="Proteomes" id="UP000680038"/>
    </source>
</evidence>
<dbReference type="EMBL" id="CAJRAF010000001">
    <property type="protein sequence ID" value="CAG4995152.1"/>
    <property type="molecule type" value="Genomic_DNA"/>
</dbReference>
<proteinExistence type="predicted"/>
<gene>
    <name evidence="1" type="ORF">DYBT9275_01563</name>
</gene>
<comment type="caution">
    <text evidence="1">The sequence shown here is derived from an EMBL/GenBank/DDBJ whole genome shotgun (WGS) entry which is preliminary data.</text>
</comment>
<dbReference type="AlphaFoldDB" id="A0A916JCB8"/>
<dbReference type="RefSeq" id="WP_215238199.1">
    <property type="nucleotide sequence ID" value="NZ_CAJRAF010000001.1"/>
</dbReference>
<reference evidence="1" key="1">
    <citation type="submission" date="2021-04" db="EMBL/GenBank/DDBJ databases">
        <authorList>
            <person name="Rodrigo-Torres L."/>
            <person name="Arahal R. D."/>
            <person name="Lucena T."/>
        </authorList>
    </citation>
    <scope>NUCLEOTIDE SEQUENCE</scope>
    <source>
        <strain evidence="1">CECT 9275</strain>
    </source>
</reference>
<name>A0A916JCB8_9BACT</name>
<dbReference type="Proteomes" id="UP000680038">
    <property type="component" value="Unassembled WGS sequence"/>
</dbReference>
<sequence>MKYWLALLVVVTAKGNATAQKTATGKRQIVILKADDLMFHDSVNAFSPSETGTKINPIYLA</sequence>